<gene>
    <name evidence="3" type="ORF">H9Y05_03395</name>
</gene>
<evidence type="ECO:0000313" key="4">
    <source>
        <dbReference type="Proteomes" id="UP000652681"/>
    </source>
</evidence>
<feature type="domain" description="DUF2147" evidence="2">
    <location>
        <begin position="25"/>
        <end position="141"/>
    </location>
</feature>
<dbReference type="RefSeq" id="WP_163491835.1">
    <property type="nucleotide sequence ID" value="NZ_JACVEL010000002.1"/>
</dbReference>
<dbReference type="AlphaFoldDB" id="A0A8J6PH66"/>
<dbReference type="Pfam" id="PF09917">
    <property type="entry name" value="DUF2147"/>
    <property type="match status" value="1"/>
</dbReference>
<evidence type="ECO:0000256" key="1">
    <source>
        <dbReference type="SAM" id="SignalP"/>
    </source>
</evidence>
<evidence type="ECO:0000313" key="3">
    <source>
        <dbReference type="EMBL" id="MBC9811511.1"/>
    </source>
</evidence>
<dbReference type="Gene3D" id="2.40.128.520">
    <property type="match status" value="1"/>
</dbReference>
<comment type="caution">
    <text evidence="3">The sequence shown here is derived from an EMBL/GenBank/DDBJ whole genome shotgun (WGS) entry which is preliminary data.</text>
</comment>
<sequence>MKKLLFIFSFSLISVMSWGQTCVDKWTTIDDESGKKKSIVELYKYEGQLYGKITYLYPREGREENPKCTLCTDDRKNKPLIGLQIVRNLKWDGEVWHSGTIVDPENGKTYKVKMWVDKDTPDKLNVRGYVGPFYRTQTWERVKD</sequence>
<feature type="signal peptide" evidence="1">
    <location>
        <begin position="1"/>
        <end position="19"/>
    </location>
</feature>
<dbReference type="Proteomes" id="UP000652681">
    <property type="component" value="Unassembled WGS sequence"/>
</dbReference>
<dbReference type="EMBL" id="JACVEL010000002">
    <property type="protein sequence ID" value="MBC9811511.1"/>
    <property type="molecule type" value="Genomic_DNA"/>
</dbReference>
<accession>A0A8J6PH66</accession>
<keyword evidence="4" id="KW-1185">Reference proteome</keyword>
<dbReference type="PANTHER" id="PTHR36919:SF3">
    <property type="entry name" value="BLL5882 PROTEIN"/>
    <property type="match status" value="1"/>
</dbReference>
<feature type="chain" id="PRO_5035209505" evidence="1">
    <location>
        <begin position="20"/>
        <end position="144"/>
    </location>
</feature>
<dbReference type="InterPro" id="IPR019223">
    <property type="entry name" value="DUF2147"/>
</dbReference>
<organism evidence="3 4">
    <name type="scientific">Taishania pollutisoli</name>
    <dbReference type="NCBI Taxonomy" id="2766479"/>
    <lineage>
        <taxon>Bacteria</taxon>
        <taxon>Pseudomonadati</taxon>
        <taxon>Bacteroidota</taxon>
        <taxon>Flavobacteriia</taxon>
        <taxon>Flavobacteriales</taxon>
        <taxon>Crocinitomicaceae</taxon>
        <taxon>Taishania</taxon>
    </lineage>
</organism>
<reference evidence="3" key="1">
    <citation type="submission" date="2020-09" db="EMBL/GenBank/DDBJ databases">
        <title>Taishania pollutisoli gen. nov., sp. nov., Isolated from Tetrabromobisphenol A-Contaminated Soil.</title>
        <authorList>
            <person name="Chen Q."/>
        </authorList>
    </citation>
    <scope>NUCLEOTIDE SEQUENCE</scope>
    <source>
        <strain evidence="3">CZZ-1</strain>
    </source>
</reference>
<proteinExistence type="predicted"/>
<protein>
    <submittedName>
        <fullName evidence="3">DUF2147 domain-containing protein</fullName>
    </submittedName>
</protein>
<evidence type="ECO:0000259" key="2">
    <source>
        <dbReference type="Pfam" id="PF09917"/>
    </source>
</evidence>
<keyword evidence="1" id="KW-0732">Signal</keyword>
<dbReference type="PANTHER" id="PTHR36919">
    <property type="entry name" value="BLR1215 PROTEIN"/>
    <property type="match status" value="1"/>
</dbReference>
<name>A0A8J6PH66_9FLAO</name>